<feature type="compositionally biased region" description="Gly residues" evidence="3">
    <location>
        <begin position="64"/>
        <end position="84"/>
    </location>
</feature>
<keyword evidence="2" id="KW-0804">Transcription</keyword>
<feature type="region of interest" description="Disordered" evidence="3">
    <location>
        <begin position="53"/>
        <end position="91"/>
    </location>
</feature>
<dbReference type="RefSeq" id="WP_272169983.1">
    <property type="nucleotide sequence ID" value="NZ_JAQOSL010000013.1"/>
</dbReference>
<dbReference type="Proteomes" id="UP001596112">
    <property type="component" value="Unassembled WGS sequence"/>
</dbReference>
<evidence type="ECO:0000259" key="4">
    <source>
        <dbReference type="Pfam" id="PF11716"/>
    </source>
</evidence>
<keyword evidence="6" id="KW-0413">Isomerase</keyword>
<dbReference type="InterPro" id="IPR027383">
    <property type="entry name" value="Znf_put"/>
</dbReference>
<reference evidence="7" key="1">
    <citation type="journal article" date="2019" name="Int. J. Syst. Evol. Microbiol.">
        <title>The Global Catalogue of Microorganisms (GCM) 10K type strain sequencing project: providing services to taxonomists for standard genome sequencing and annotation.</title>
        <authorList>
            <consortium name="The Broad Institute Genomics Platform"/>
            <consortium name="The Broad Institute Genome Sequencing Center for Infectious Disease"/>
            <person name="Wu L."/>
            <person name="Ma J."/>
        </authorList>
    </citation>
    <scope>NUCLEOTIDE SEQUENCE [LARGE SCALE GENOMIC DNA]</scope>
    <source>
        <strain evidence="7">JCM 9918</strain>
    </source>
</reference>
<protein>
    <submittedName>
        <fullName evidence="6">Maleylpyruvate isomerase family mycothiol-dependent enzyme</fullName>
    </submittedName>
</protein>
<dbReference type="GO" id="GO:0016853">
    <property type="term" value="F:isomerase activity"/>
    <property type="evidence" value="ECO:0007669"/>
    <property type="project" value="UniProtKB-KW"/>
</dbReference>
<dbReference type="Pfam" id="PF13490">
    <property type="entry name" value="zf-HC2"/>
    <property type="match status" value="1"/>
</dbReference>
<dbReference type="InterPro" id="IPR017517">
    <property type="entry name" value="Maleyloyr_isom"/>
</dbReference>
<evidence type="ECO:0000256" key="1">
    <source>
        <dbReference type="ARBA" id="ARBA00023015"/>
    </source>
</evidence>
<dbReference type="Gene3D" id="1.10.10.1320">
    <property type="entry name" value="Anti-sigma factor, zinc-finger domain"/>
    <property type="match status" value="1"/>
</dbReference>
<dbReference type="InterPro" id="IPR041916">
    <property type="entry name" value="Anti_sigma_zinc_sf"/>
</dbReference>
<keyword evidence="7" id="KW-1185">Reference proteome</keyword>
<dbReference type="NCBIfam" id="TIGR03083">
    <property type="entry name" value="maleylpyruvate isomerase family mycothiol-dependent enzyme"/>
    <property type="match status" value="1"/>
</dbReference>
<accession>A0ABW1B264</accession>
<organism evidence="6 7">
    <name type="scientific">Streptomyces heilongjiangensis</name>
    <dbReference type="NCBI Taxonomy" id="945052"/>
    <lineage>
        <taxon>Bacteria</taxon>
        <taxon>Bacillati</taxon>
        <taxon>Actinomycetota</taxon>
        <taxon>Actinomycetes</taxon>
        <taxon>Kitasatosporales</taxon>
        <taxon>Streptomycetaceae</taxon>
        <taxon>Streptomyces</taxon>
    </lineage>
</organism>
<comment type="caution">
    <text evidence="6">The sequence shown here is derived from an EMBL/GenBank/DDBJ whole genome shotgun (WGS) entry which is preliminary data.</text>
</comment>
<proteinExistence type="predicted"/>
<feature type="domain" description="Putative zinc-finger" evidence="5">
    <location>
        <begin position="8"/>
        <end position="39"/>
    </location>
</feature>
<name>A0ABW1B264_9ACTN</name>
<dbReference type="EMBL" id="JBHSNZ010000003">
    <property type="protein sequence ID" value="MFC5807077.1"/>
    <property type="molecule type" value="Genomic_DNA"/>
</dbReference>
<dbReference type="Gene3D" id="1.20.120.450">
    <property type="entry name" value="dinb family like domain"/>
    <property type="match status" value="1"/>
</dbReference>
<sequence>MTNDHDGVRELLAAWAVGALPPADAGAVPRHLAGCESCAAEAERLRTTVRLLDGAPGDARDGGARVGGARVGAGPAGQGRGGQMRAGERGGDADGVLASALRGRRPRTPDLAPHARPYAAAVAGLHALVRELPGRWGTPVVHDWDAHATVAHLVAADEHLAVALGIGARLPASRIPAGTPAARAWELRTADAIAHEHARTPEETVATWAAQAADLLATPEARDPGAAARAATVMGLGLPVADHFVIRAFEAWIHTDDIGRALGIAVPPPPAEHLEQLVRLAVRILGLALHDAPPVLVEVTGTAHGTGWVLGADAEPVAAELTLDPVDFCLLVGGRYAPDEVPRGLAGDERAARNVLAAAASLAWL</sequence>
<evidence type="ECO:0000256" key="3">
    <source>
        <dbReference type="SAM" id="MobiDB-lite"/>
    </source>
</evidence>
<feature type="domain" description="Mycothiol-dependent maleylpyruvate isomerase metal-binding" evidence="4">
    <location>
        <begin position="119"/>
        <end position="258"/>
    </location>
</feature>
<evidence type="ECO:0000259" key="5">
    <source>
        <dbReference type="Pfam" id="PF13490"/>
    </source>
</evidence>
<dbReference type="Pfam" id="PF11716">
    <property type="entry name" value="MDMPI_N"/>
    <property type="match status" value="1"/>
</dbReference>
<dbReference type="InterPro" id="IPR034660">
    <property type="entry name" value="DinB/YfiT-like"/>
</dbReference>
<evidence type="ECO:0000256" key="2">
    <source>
        <dbReference type="ARBA" id="ARBA00023163"/>
    </source>
</evidence>
<evidence type="ECO:0000313" key="7">
    <source>
        <dbReference type="Proteomes" id="UP001596112"/>
    </source>
</evidence>
<keyword evidence="1" id="KW-0805">Transcription regulation</keyword>
<gene>
    <name evidence="6" type="ORF">ACFQGO_06070</name>
</gene>
<evidence type="ECO:0000313" key="6">
    <source>
        <dbReference type="EMBL" id="MFC5807077.1"/>
    </source>
</evidence>
<dbReference type="InterPro" id="IPR024344">
    <property type="entry name" value="MDMPI_metal-binding"/>
</dbReference>
<dbReference type="SUPFAM" id="SSF109854">
    <property type="entry name" value="DinB/YfiT-like putative metalloenzymes"/>
    <property type="match status" value="1"/>
</dbReference>